<dbReference type="EC" id="2.7.1.-" evidence="2"/>
<dbReference type="PANTHER" id="PTHR41283">
    <property type="entry name" value="AMINOGLYCOSIDE PHOSPHOTRANSFERASE"/>
    <property type="match status" value="1"/>
</dbReference>
<keyword evidence="2" id="KW-0808">Transferase</keyword>
<dbReference type="PANTHER" id="PTHR41283:SF1">
    <property type="entry name" value="AMINOGLYCOSIDE PHOSPHOTRANSFERASE DOMAIN-CONTAINING PROTEIN"/>
    <property type="match status" value="1"/>
</dbReference>
<dbReference type="Proteomes" id="UP001290455">
    <property type="component" value="Unassembled WGS sequence"/>
</dbReference>
<dbReference type="Pfam" id="PF01636">
    <property type="entry name" value="APH"/>
    <property type="match status" value="1"/>
</dbReference>
<accession>A0ABU5J349</accession>
<dbReference type="InterPro" id="IPR011009">
    <property type="entry name" value="Kinase-like_dom_sf"/>
</dbReference>
<comment type="caution">
    <text evidence="2">The sequence shown here is derived from an EMBL/GenBank/DDBJ whole genome shotgun (WGS) entry which is preliminary data.</text>
</comment>
<organism evidence="2 3">
    <name type="scientific">Robertmurraya mangrovi</name>
    <dbReference type="NCBI Taxonomy" id="3098077"/>
    <lineage>
        <taxon>Bacteria</taxon>
        <taxon>Bacillati</taxon>
        <taxon>Bacillota</taxon>
        <taxon>Bacilli</taxon>
        <taxon>Bacillales</taxon>
        <taxon>Bacillaceae</taxon>
        <taxon>Robertmurraya</taxon>
    </lineage>
</organism>
<dbReference type="Gene3D" id="3.90.1200.10">
    <property type="match status" value="1"/>
</dbReference>
<dbReference type="SUPFAM" id="SSF56112">
    <property type="entry name" value="Protein kinase-like (PK-like)"/>
    <property type="match status" value="1"/>
</dbReference>
<dbReference type="GO" id="GO:0016740">
    <property type="term" value="F:transferase activity"/>
    <property type="evidence" value="ECO:0007669"/>
    <property type="project" value="UniProtKB-KW"/>
</dbReference>
<dbReference type="EMBL" id="JAXOFX010000016">
    <property type="protein sequence ID" value="MDZ5473828.1"/>
    <property type="molecule type" value="Genomic_DNA"/>
</dbReference>
<evidence type="ECO:0000259" key="1">
    <source>
        <dbReference type="Pfam" id="PF01636"/>
    </source>
</evidence>
<feature type="domain" description="Aminoglycoside phosphotransferase" evidence="1">
    <location>
        <begin position="23"/>
        <end position="245"/>
    </location>
</feature>
<evidence type="ECO:0000313" key="3">
    <source>
        <dbReference type="Proteomes" id="UP001290455"/>
    </source>
</evidence>
<dbReference type="InterPro" id="IPR002575">
    <property type="entry name" value="Aminoglycoside_PTrfase"/>
</dbReference>
<evidence type="ECO:0000313" key="2">
    <source>
        <dbReference type="EMBL" id="MDZ5473828.1"/>
    </source>
</evidence>
<reference evidence="2 3" key="1">
    <citation type="submission" date="2023-11" db="EMBL/GenBank/DDBJ databases">
        <title>Bacillus jintuensis, isolated from a mudflat on the Beibu Gulf coast.</title>
        <authorList>
            <person name="Li M."/>
        </authorList>
    </citation>
    <scope>NUCLEOTIDE SEQUENCE [LARGE SCALE GENOMIC DNA]</scope>
    <source>
        <strain evidence="2 3">31A1R</strain>
    </source>
</reference>
<sequence>MSTETLLNPFQKKINQLKVNFKIDKGFSGEEKYCLSDQEGNQYLLRVCDIERLESAKNHFQLLQSVEALNIPMTRPIGLELIEKEQKVAMLLTYVEGVDGEESLSSHTEEEQYRIGLSAGEVLRKLHTIPAPSNLELWDVLKSNKHARYEKTFLTLEGYSEYKYIVEYIRENEHKLEGRPNMLLHDDFHPSNLIIHNKEFAGVIDFNRFEWGDPYHDLHKVALFTRNISVPFARGQIHGYFQGNPDEEFWERYTLYAAMAIISAIVWTQQFYPEQMEGMITRCEQIIKDHHNFQSSIPSWYRQYN</sequence>
<keyword evidence="3" id="KW-1185">Reference proteome</keyword>
<proteinExistence type="predicted"/>
<protein>
    <submittedName>
        <fullName evidence="2">Aminoglycoside phosphotransferase family protein</fullName>
        <ecNumber evidence="2">2.7.1.-</ecNumber>
    </submittedName>
</protein>
<gene>
    <name evidence="2" type="ORF">SM124_19085</name>
</gene>
<dbReference type="RefSeq" id="WP_322448116.1">
    <property type="nucleotide sequence ID" value="NZ_JAXOFX010000016.1"/>
</dbReference>
<name>A0ABU5J349_9BACI</name>